<dbReference type="CDD" id="cd00102">
    <property type="entry name" value="IPT"/>
    <property type="match status" value="2"/>
</dbReference>
<comment type="caution">
    <text evidence="4">The sequence shown here is derived from an EMBL/GenBank/DDBJ whole genome shotgun (WGS) entry which is preliminary data.</text>
</comment>
<dbReference type="Gene3D" id="2.60.40.3710">
    <property type="match status" value="1"/>
</dbReference>
<dbReference type="InterPro" id="IPR028994">
    <property type="entry name" value="Integrin_alpha_N"/>
</dbReference>
<organism evidence="4 5">
    <name type="scientific">Hymenobacter crusticola</name>
    <dbReference type="NCBI Taxonomy" id="1770526"/>
    <lineage>
        <taxon>Bacteria</taxon>
        <taxon>Pseudomonadati</taxon>
        <taxon>Bacteroidota</taxon>
        <taxon>Cytophagia</taxon>
        <taxon>Cytophagales</taxon>
        <taxon>Hymenobacteraceae</taxon>
        <taxon>Hymenobacter</taxon>
    </lineage>
</organism>
<dbReference type="InterPro" id="IPR014756">
    <property type="entry name" value="Ig_E-set"/>
</dbReference>
<reference evidence="4 5" key="1">
    <citation type="submission" date="2017-01" db="EMBL/GenBank/DDBJ databases">
        <title>A new Hymenobacter.</title>
        <authorList>
            <person name="Liang Y."/>
            <person name="Feng F."/>
        </authorList>
    </citation>
    <scope>NUCLEOTIDE SEQUENCE [LARGE SCALE GENOMIC DNA]</scope>
    <source>
        <strain evidence="4">MIMBbqt21</strain>
    </source>
</reference>
<evidence type="ECO:0000256" key="1">
    <source>
        <dbReference type="ARBA" id="ARBA00022729"/>
    </source>
</evidence>
<dbReference type="Proteomes" id="UP000194873">
    <property type="component" value="Unassembled WGS sequence"/>
</dbReference>
<dbReference type="Gene3D" id="2.30.30.100">
    <property type="match status" value="7"/>
</dbReference>
<dbReference type="PANTHER" id="PTHR46580:SF2">
    <property type="entry name" value="MAM DOMAIN-CONTAINING PROTEIN"/>
    <property type="match status" value="1"/>
</dbReference>
<dbReference type="SMART" id="SM00429">
    <property type="entry name" value="IPT"/>
    <property type="match status" value="2"/>
</dbReference>
<dbReference type="Pfam" id="PF01839">
    <property type="entry name" value="FG-GAP"/>
    <property type="match status" value="1"/>
</dbReference>
<dbReference type="NCBIfam" id="TIGR04183">
    <property type="entry name" value="Por_Secre_tail"/>
    <property type="match status" value="1"/>
</dbReference>
<feature type="chain" id="PRO_5013009601" description="IPT/TIG domain-containing protein" evidence="2">
    <location>
        <begin position="28"/>
        <end position="2160"/>
    </location>
</feature>
<keyword evidence="1 2" id="KW-0732">Signal</keyword>
<dbReference type="InterPro" id="IPR002909">
    <property type="entry name" value="IPT_dom"/>
</dbReference>
<dbReference type="InterPro" id="IPR013517">
    <property type="entry name" value="FG-GAP"/>
</dbReference>
<dbReference type="InterPro" id="IPR013783">
    <property type="entry name" value="Ig-like_fold"/>
</dbReference>
<dbReference type="SUPFAM" id="SSF81296">
    <property type="entry name" value="E set domains"/>
    <property type="match status" value="2"/>
</dbReference>
<sequence length="2160" mass="218197">MFVAKLARGRQAGLVLLLLAQASVVQAQVPTVTGLLPARNATSAPRTTNVTVSFSQALSNTAATWQALKVFSQQAGGKKAGTASVSGNTLVFDPSSDFRGGETVFATVTSAVQSSTGASLATGQAFQFTTATAVAAGAFGRGSDVAVGTRPQQVALGDVDGDGDLDLLTANEGNTSYSNDGTVTVNRNNGMGSFSGAQLIVAGANFTGVALGDADSDGDLDLLVANTTSKTVDVYLNNGTGTFSRRQQVSISDGPLNVVLGDVDADGDLDFVTANKTYTQLGVSVRLNDGTGTFGGGQEVNTAYRTPTSVALGDVDADGDLDLLTANYESYDNSVSVRVNDGKGNFTDKQQVIVGRNPYYVVVGDVDGDGDLDLLTANANGGSSNLNSTVSVRLNNGAGTFSGDQEVPLDYAYARALALGDVDGDGDPDLLVASENSPSNVSVRLNNGLGTFSGVQEVPVGDNPNYITVGDLDNDGDLDLVTANGGSSGLGNTTSVRLNRSEASPTITSIAPTVAPAGSSIVIVGVNLLTTRSVSFNGTTTTDFTLTSPTQLAVRVPAGATSGPVVVNTFSGASNSLPFQVGPFLLVTSVAPPRNALAAPRTTNVAATFNQPLSNNAATLGSLKVFSQQAGGKKVGTATVSGNTLTFNPNTDFKAGETILATVTMAAQSTTSTPATPHVFQFTTATTPSPGTFGGGSEVTVNSGVADVTVGDIDGDGDLDLLTSGRGSPSLINVRLNDGRGNFTGTQQVSLPGYDAALALALGDVDGDGDLDLLASGSALVSTRFNNGTGTFSTTGPDLYVSIGNGSGGRIALGDVDGDGDLDVLTTNVGDNTLVNGAYQGRVNVCLNDGAGTFSRTQQVLVGYGPQDLALGDADNDGDLDLFTPSNSVNTVSVRLNNGLGTFSGTQEVPVVQTPNHVRVGDLDGDGDLDLLATNDSYQNNTVSIRLNDGNGTFSGRLETPINLDPAGLSLGDVDGDGDLDLLTTSTNSRTVSVRLNNGSASFSGFQEVAVDISPYANTNPIRLGDLDNDGDLDLINFSDFGNMVSVRLNQNEALPILTGISPATAPVGYRVVITGTNLLTTTSVSFNGVATTNVALLSATQLAVTVPAGATTGPVVVTTSGGVSNGLPFTVGPLLLVTATSPPRNAPSAPRTTPVAATFNLALTNNASTQQAIKVFSAQAGGKKVGTTSVSGNTATFTPSTGFKPGETVFTTVTSAVQGGNTQNLIQPQVFQFTAATAPSPGTFSGGADLAVGPSPTNVTTGDVDGDGDLDLLVANSIGTTISVRLNNGQGTFSNGQEVGVGAAPYQVVLGDVDGDGDLDLVAATSNYFHNSVSVRLNNGSGTFSGTQEVRVGSGPHGVALGDVDGDGDLDLLAVNYVSLGGSENGTVSVRLNNGSGSFSTTGTEAAVGAHALTIRVGDIDNDGDLDFVVANSAGTTVSVRLNNGSGTFTGSQEVAVGFNPYEAVLADVDADGDLDLLAVNLFDYTKPGGDFNASTVSVRLNDGQGTFSGTQNLPVGQEAQGLTLGDVDGDGDLDLLAANGLTNTVRVLLNNSSGSFGGSRQVAVGNAPYGVNLGDVDGDGDLDLLTTNFGSNAVSVRLNQVAAPNLFALASLAPTRNSLAVSRSAPVTATFTQPLSTSAATQGALKVFSQQAGGKRAGTAAVSGNTLTFKPSTDFKPGEKVFATLTTAAQNSTGQNLALGHVFEFTTATSPSSGSFGGGTDPAVGSTPSSIATGDVDGDGDLDLLAANLDGNTASVRLNNGSGAFSGSQEVSVGRGPVHVVLGDVDGDGDLDLATANSRDYTVSVRLNNGSGTFAGRANVSVGNTPHALVLGDVDGDGDLDLLAANYTVDNNSYASTVSVRLNNGLGEFSGSQDVFVGTRPTGLILGDVDNDGDLDLLTANSNKSTASLRFNDGSGTFSGSTDVEVGSNPEAIALGDLDHDGDLDLLVANPALNLVSIHLNNGLGSFSGNQQVAVGANPHSLVLHDLDGDGDLDLATVSSSTNGASIRLNNGTGTFSGSQEVAIGTAPYGLAFGDVDGNGTLDLLAANSGTNTASVRLNTAGTSAQAKVLATAPTRLTEQVSLYPNPAHSSVQLHLPAELARHSVQLRVVNTLGQVVVQQNLAGQAAQEVQLPKLAAGVYNVQLGTSQGTVNKRLSIQ</sequence>
<dbReference type="Pfam" id="PF18962">
    <property type="entry name" value="Por_Secre_tail"/>
    <property type="match status" value="1"/>
</dbReference>
<dbReference type="SUPFAM" id="SSF69318">
    <property type="entry name" value="Integrin alpha N-terminal domain"/>
    <property type="match status" value="6"/>
</dbReference>
<dbReference type="Pfam" id="PF13205">
    <property type="entry name" value="Big_5"/>
    <property type="match status" value="4"/>
</dbReference>
<dbReference type="EMBL" id="MTSE01000018">
    <property type="protein sequence ID" value="OUJ71096.1"/>
    <property type="molecule type" value="Genomic_DNA"/>
</dbReference>
<protein>
    <recommendedName>
        <fullName evidence="3">IPT/TIG domain-containing protein</fullName>
    </recommendedName>
</protein>
<dbReference type="Gene3D" id="2.60.40.10">
    <property type="entry name" value="Immunoglobulins"/>
    <property type="match status" value="2"/>
</dbReference>
<dbReference type="InterPro" id="IPR032812">
    <property type="entry name" value="SbsA_Ig"/>
</dbReference>
<keyword evidence="5" id="KW-1185">Reference proteome</keyword>
<proteinExistence type="predicted"/>
<gene>
    <name evidence="4" type="ORF">BXP70_22530</name>
</gene>
<feature type="domain" description="IPT/TIG" evidence="3">
    <location>
        <begin position="504"/>
        <end position="587"/>
    </location>
</feature>
<feature type="signal peptide" evidence="2">
    <location>
        <begin position="1"/>
        <end position="27"/>
    </location>
</feature>
<name>A0A243W7N1_9BACT</name>
<dbReference type="Gene3D" id="2.130.10.130">
    <property type="entry name" value="Integrin alpha, N-terminal"/>
    <property type="match status" value="5"/>
</dbReference>
<feature type="domain" description="IPT/TIG" evidence="3">
    <location>
        <begin position="1055"/>
        <end position="1138"/>
    </location>
</feature>
<dbReference type="Pfam" id="PF13517">
    <property type="entry name" value="FG-GAP_3"/>
    <property type="match status" value="12"/>
</dbReference>
<accession>A0A243W7N1</accession>
<evidence type="ECO:0000313" key="5">
    <source>
        <dbReference type="Proteomes" id="UP000194873"/>
    </source>
</evidence>
<evidence type="ECO:0000313" key="4">
    <source>
        <dbReference type="EMBL" id="OUJ71096.1"/>
    </source>
</evidence>
<dbReference type="InterPro" id="IPR026444">
    <property type="entry name" value="Secre_tail"/>
</dbReference>
<evidence type="ECO:0000256" key="2">
    <source>
        <dbReference type="SAM" id="SignalP"/>
    </source>
</evidence>
<dbReference type="PANTHER" id="PTHR46580">
    <property type="entry name" value="SENSOR KINASE-RELATED"/>
    <property type="match status" value="1"/>
</dbReference>
<evidence type="ECO:0000259" key="3">
    <source>
        <dbReference type="SMART" id="SM00429"/>
    </source>
</evidence>